<organism evidence="9 10">
    <name type="scientific">Nocardioides mesophilus</name>
    <dbReference type="NCBI Taxonomy" id="433659"/>
    <lineage>
        <taxon>Bacteria</taxon>
        <taxon>Bacillati</taxon>
        <taxon>Actinomycetota</taxon>
        <taxon>Actinomycetes</taxon>
        <taxon>Propionibacteriales</taxon>
        <taxon>Nocardioidaceae</taxon>
        <taxon>Nocardioides</taxon>
    </lineage>
</organism>
<name>A0A7G9RGE5_9ACTN</name>
<keyword evidence="2" id="KW-1003">Cell membrane</keyword>
<gene>
    <name evidence="9" type="ORF">H9L09_10415</name>
</gene>
<keyword evidence="4 7" id="KW-1133">Transmembrane helix</keyword>
<evidence type="ECO:0000256" key="4">
    <source>
        <dbReference type="ARBA" id="ARBA00022989"/>
    </source>
</evidence>
<evidence type="ECO:0000259" key="8">
    <source>
        <dbReference type="Pfam" id="PF00482"/>
    </source>
</evidence>
<dbReference type="InterPro" id="IPR018076">
    <property type="entry name" value="T2SS_GspF_dom"/>
</dbReference>
<dbReference type="GO" id="GO:0005886">
    <property type="term" value="C:plasma membrane"/>
    <property type="evidence" value="ECO:0007669"/>
    <property type="project" value="UniProtKB-SubCell"/>
</dbReference>
<reference evidence="9 10" key="1">
    <citation type="submission" date="2020-08" db="EMBL/GenBank/DDBJ databases">
        <title>Genome sequence of Nocardioides mesophilus KACC 16243T.</title>
        <authorList>
            <person name="Hyun D.-W."/>
            <person name="Bae J.-W."/>
        </authorList>
    </citation>
    <scope>NUCLEOTIDE SEQUENCE [LARGE SCALE GENOMIC DNA]</scope>
    <source>
        <strain evidence="9 10">KACC 16243</strain>
    </source>
</reference>
<keyword evidence="10" id="KW-1185">Reference proteome</keyword>
<evidence type="ECO:0000256" key="6">
    <source>
        <dbReference type="SAM" id="MobiDB-lite"/>
    </source>
</evidence>
<evidence type="ECO:0000313" key="10">
    <source>
        <dbReference type="Proteomes" id="UP000515947"/>
    </source>
</evidence>
<dbReference type="PANTHER" id="PTHR35007:SF3">
    <property type="entry name" value="POSSIBLE CONSERVED ALANINE RICH MEMBRANE PROTEIN"/>
    <property type="match status" value="1"/>
</dbReference>
<evidence type="ECO:0000313" key="9">
    <source>
        <dbReference type="EMBL" id="QNN54670.1"/>
    </source>
</evidence>
<evidence type="ECO:0000256" key="3">
    <source>
        <dbReference type="ARBA" id="ARBA00022692"/>
    </source>
</evidence>
<dbReference type="Pfam" id="PF00482">
    <property type="entry name" value="T2SSF"/>
    <property type="match status" value="1"/>
</dbReference>
<comment type="subcellular location">
    <subcellularLocation>
        <location evidence="1">Cell membrane</location>
        <topology evidence="1">Multi-pass membrane protein</topology>
    </subcellularLocation>
</comment>
<feature type="transmembrane region" description="Helical" evidence="7">
    <location>
        <begin position="66"/>
        <end position="93"/>
    </location>
</feature>
<dbReference type="Proteomes" id="UP000515947">
    <property type="component" value="Chromosome"/>
</dbReference>
<dbReference type="EMBL" id="CP060713">
    <property type="protein sequence ID" value="QNN54670.1"/>
    <property type="molecule type" value="Genomic_DNA"/>
</dbReference>
<proteinExistence type="predicted"/>
<evidence type="ECO:0000256" key="5">
    <source>
        <dbReference type="ARBA" id="ARBA00023136"/>
    </source>
</evidence>
<keyword evidence="3 7" id="KW-0812">Transmembrane</keyword>
<feature type="transmembrane region" description="Helical" evidence="7">
    <location>
        <begin position="221"/>
        <end position="243"/>
    </location>
</feature>
<feature type="domain" description="Type II secretion system protein GspF" evidence="8">
    <location>
        <begin position="116"/>
        <end position="236"/>
    </location>
</feature>
<dbReference type="KEGG" id="nmes:H9L09_10415"/>
<keyword evidence="5 7" id="KW-0472">Membrane</keyword>
<dbReference type="RefSeq" id="WP_187580510.1">
    <property type="nucleotide sequence ID" value="NZ_CP060713.1"/>
</dbReference>
<dbReference type="AlphaFoldDB" id="A0A7G9RGE5"/>
<evidence type="ECO:0000256" key="1">
    <source>
        <dbReference type="ARBA" id="ARBA00004651"/>
    </source>
</evidence>
<evidence type="ECO:0000256" key="7">
    <source>
        <dbReference type="SAM" id="Phobius"/>
    </source>
</evidence>
<feature type="region of interest" description="Disordered" evidence="6">
    <location>
        <begin position="28"/>
        <end position="51"/>
    </location>
</feature>
<protein>
    <submittedName>
        <fullName evidence="9">Type II secretion system F family protein</fullName>
    </submittedName>
</protein>
<sequence>MSAAAWCAGLLTALAVLGALRPPRRLPGRGAPVPAAGGGPGGPPADLPSGTDGTAWMRAAVGLSGALVAGLFVGGGLALPAALVAGVGCWVAVGRMEPPARRRHRERLEADLPHAVDLLAACLVGGQSPGMAVGHVAAALDGPVAGELAVVAARLRLGVDPVTVWRDVAWHPQLGPLGRSVARALDSGASVAEAMGRLADDLRRDARARVEGRARAVGVKAALPLGVCLLPAFVLTGVVPLVAGSVSGLLHP</sequence>
<accession>A0A7G9RGE5</accession>
<evidence type="ECO:0000256" key="2">
    <source>
        <dbReference type="ARBA" id="ARBA00022475"/>
    </source>
</evidence>
<dbReference type="PANTHER" id="PTHR35007">
    <property type="entry name" value="INTEGRAL MEMBRANE PROTEIN-RELATED"/>
    <property type="match status" value="1"/>
</dbReference>